<dbReference type="InterPro" id="IPR003390">
    <property type="entry name" value="DNA_integrity_scan_DisA_N"/>
</dbReference>
<keyword evidence="2 6" id="KW-0808">Transferase</keyword>
<proteinExistence type="inferred from homology"/>
<organism evidence="8 9">
    <name type="scientific">candidate division MSBL1 archaeon SCGC-AAA261C02</name>
    <dbReference type="NCBI Taxonomy" id="1698272"/>
    <lineage>
        <taxon>Archaea</taxon>
        <taxon>Methanobacteriati</taxon>
        <taxon>Methanobacteriota</taxon>
        <taxon>candidate division MSBL1</taxon>
    </lineage>
</organism>
<dbReference type="HAMAP" id="MF_00840">
    <property type="entry name" value="DacZ"/>
    <property type="match status" value="1"/>
</dbReference>
<accession>A0A133UYS1</accession>
<dbReference type="InterPro" id="IPR036918">
    <property type="entry name" value="Pyrv_Knase_C_sf"/>
</dbReference>
<dbReference type="AlphaFoldDB" id="A0A133UYS1"/>
<keyword evidence="5 6" id="KW-0067">ATP-binding</keyword>
<dbReference type="PANTHER" id="PTHR34185:SF1">
    <property type="entry name" value="DIADENYLATE CYCLASE"/>
    <property type="match status" value="1"/>
</dbReference>
<keyword evidence="3 6" id="KW-0548">Nucleotidyltransferase</keyword>
<evidence type="ECO:0000256" key="5">
    <source>
        <dbReference type="ARBA" id="ARBA00022840"/>
    </source>
</evidence>
<dbReference type="SUPFAM" id="SSF52935">
    <property type="entry name" value="PK C-terminal domain-like"/>
    <property type="match status" value="1"/>
</dbReference>
<comment type="catalytic activity">
    <reaction evidence="1 6">
        <text>2 ATP = 3',3'-c-di-AMP + 2 diphosphate</text>
        <dbReference type="Rhea" id="RHEA:35655"/>
        <dbReference type="ChEBI" id="CHEBI:30616"/>
        <dbReference type="ChEBI" id="CHEBI:33019"/>
        <dbReference type="ChEBI" id="CHEBI:71500"/>
        <dbReference type="EC" id="2.7.7.85"/>
    </reaction>
</comment>
<gene>
    <name evidence="6" type="primary">dacZ</name>
    <name evidence="8" type="ORF">AKJ42_03365</name>
</gene>
<evidence type="ECO:0000256" key="4">
    <source>
        <dbReference type="ARBA" id="ARBA00022741"/>
    </source>
</evidence>
<feature type="domain" description="DAC" evidence="7">
    <location>
        <begin position="124"/>
        <end position="276"/>
    </location>
</feature>
<dbReference type="PANTHER" id="PTHR34185">
    <property type="entry name" value="DIADENYLATE CYCLASE"/>
    <property type="match status" value="1"/>
</dbReference>
<dbReference type="EC" id="2.7.7.85" evidence="6"/>
<comment type="similarity">
    <text evidence="6">Belongs to the adenylate cyclase family. DacZ subfamily.</text>
</comment>
<sequence>MGIQESLVSTAINLASDIKADAILALTESGKSYELLSNQAGDLKVIAATPNEDIAENLEKEYGRKVIKLLVRDRDRMDQIRHAVWKGLRENIFSPGELLVCLAGSMGSPGGTDTISVYEVSKSEYTLAEIVESDLAMKSVVEIATELGRGRGGEPLGTAFMIGDSEKVLKLSHQLGVNPYKGHESISALDRRNWEMIKRFAFLDGAFILDRDGYLVAAGRYLDADVEVDIPSGLGTRHIAVASMTAATHSKGVAVSGEDGTIRVFEDGKILAKVDPNSRILREFLGS</sequence>
<evidence type="ECO:0000313" key="9">
    <source>
        <dbReference type="Proteomes" id="UP000070520"/>
    </source>
</evidence>
<evidence type="ECO:0000256" key="3">
    <source>
        <dbReference type="ARBA" id="ARBA00022695"/>
    </source>
</evidence>
<dbReference type="PATRIC" id="fig|1698272.3.peg.645"/>
<dbReference type="EMBL" id="LHXW01000051">
    <property type="protein sequence ID" value="KXA99325.1"/>
    <property type="molecule type" value="Genomic_DNA"/>
</dbReference>
<dbReference type="SUPFAM" id="SSF143597">
    <property type="entry name" value="YojJ-like"/>
    <property type="match status" value="1"/>
</dbReference>
<dbReference type="GO" id="GO:0004016">
    <property type="term" value="F:adenylate cyclase activity"/>
    <property type="evidence" value="ECO:0007669"/>
    <property type="project" value="UniProtKB-UniRule"/>
</dbReference>
<protein>
    <recommendedName>
        <fullName evidence="6">Diadenylate cyclase</fullName>
        <shortName evidence="6">DAC</shortName>
        <ecNumber evidence="6">2.7.7.85</ecNumber>
    </recommendedName>
    <alternativeName>
        <fullName evidence="6">Cyclic-di-AMP synthase</fullName>
        <shortName evidence="6">c-di-AMP synthase</shortName>
    </alternativeName>
</protein>
<comment type="caution">
    <text evidence="8">The sequence shown here is derived from an EMBL/GenBank/DDBJ whole genome shotgun (WGS) entry which is preliminary data.</text>
</comment>
<name>A0A133UYS1_9EURY</name>
<dbReference type="InterPro" id="IPR036888">
    <property type="entry name" value="DNA_integrity_DisA_N_sf"/>
</dbReference>
<dbReference type="GO" id="GO:0030145">
    <property type="term" value="F:manganese ion binding"/>
    <property type="evidence" value="ECO:0007669"/>
    <property type="project" value="UniProtKB-UniRule"/>
</dbReference>
<dbReference type="GO" id="GO:0005524">
    <property type="term" value="F:ATP binding"/>
    <property type="evidence" value="ECO:0007669"/>
    <property type="project" value="UniProtKB-UniRule"/>
</dbReference>
<dbReference type="Pfam" id="PF02457">
    <property type="entry name" value="DAC"/>
    <property type="match status" value="1"/>
</dbReference>
<dbReference type="Pfam" id="PF02887">
    <property type="entry name" value="PK_C"/>
    <property type="match status" value="1"/>
</dbReference>
<keyword evidence="9" id="KW-1185">Reference proteome</keyword>
<evidence type="ECO:0000256" key="6">
    <source>
        <dbReference type="HAMAP-Rule" id="MF_00840"/>
    </source>
</evidence>
<keyword evidence="4 6" id="KW-0547">Nucleotide-binding</keyword>
<dbReference type="PROSITE" id="PS51794">
    <property type="entry name" value="DAC"/>
    <property type="match status" value="1"/>
</dbReference>
<dbReference type="GO" id="GO:0106408">
    <property type="term" value="F:diadenylate cyclase activity"/>
    <property type="evidence" value="ECO:0007669"/>
    <property type="project" value="UniProtKB-EC"/>
</dbReference>
<evidence type="ECO:0000256" key="2">
    <source>
        <dbReference type="ARBA" id="ARBA00022679"/>
    </source>
</evidence>
<dbReference type="Gene3D" id="3.40.1380.20">
    <property type="entry name" value="Pyruvate kinase, C-terminal domain"/>
    <property type="match status" value="1"/>
</dbReference>
<dbReference type="Proteomes" id="UP000070520">
    <property type="component" value="Unassembled WGS sequence"/>
</dbReference>
<dbReference type="InterPro" id="IPR015795">
    <property type="entry name" value="Pyrv_Knase_C"/>
</dbReference>
<reference evidence="8 9" key="1">
    <citation type="journal article" date="2016" name="Sci. Rep.">
        <title>Metabolic traits of an uncultured archaeal lineage -MSBL1- from brine pools of the Red Sea.</title>
        <authorList>
            <person name="Mwirichia R."/>
            <person name="Alam I."/>
            <person name="Rashid M."/>
            <person name="Vinu M."/>
            <person name="Ba-Alawi W."/>
            <person name="Anthony Kamau A."/>
            <person name="Kamanda Ngugi D."/>
            <person name="Goker M."/>
            <person name="Klenk H.P."/>
            <person name="Bajic V."/>
            <person name="Stingl U."/>
        </authorList>
    </citation>
    <scope>NUCLEOTIDE SEQUENCE [LARGE SCALE GENOMIC DNA]</scope>
    <source>
        <strain evidence="8">SCGC-AAA261C02</strain>
    </source>
</reference>
<evidence type="ECO:0000256" key="1">
    <source>
        <dbReference type="ARBA" id="ARBA00000877"/>
    </source>
</evidence>
<dbReference type="Gene3D" id="3.40.1700.10">
    <property type="entry name" value="DNA integrity scanning protein, DisA, N-terminal domain"/>
    <property type="match status" value="1"/>
</dbReference>
<evidence type="ECO:0000313" key="8">
    <source>
        <dbReference type="EMBL" id="KXA99325.1"/>
    </source>
</evidence>
<dbReference type="InterPro" id="IPR050338">
    <property type="entry name" value="DisA"/>
</dbReference>
<keyword evidence="6" id="KW-0464">Manganese</keyword>
<comment type="function">
    <text evidence="6">Diadenylate cyclase that catalyzes the condensation of 2 ATP molecules into cyclic di-AMP (c-di-AMP). c-di-AMP is a second messenger for intracellular signal transduction involved in the control of important regulatory processes such as osmoregulation.</text>
</comment>
<comment type="cofactor">
    <cofactor evidence="6">
        <name>Mn(2+)</name>
        <dbReference type="ChEBI" id="CHEBI:29035"/>
    </cofactor>
</comment>
<dbReference type="InterPro" id="IPR014499">
    <property type="entry name" value="DAC_DacZ"/>
</dbReference>
<evidence type="ECO:0000259" key="7">
    <source>
        <dbReference type="PROSITE" id="PS51794"/>
    </source>
</evidence>